<dbReference type="Pfam" id="PF03050">
    <property type="entry name" value="DDE_Tnp_IS66"/>
    <property type="match status" value="1"/>
</dbReference>
<evidence type="ECO:0000313" key="3">
    <source>
        <dbReference type="EMBL" id="MBK1671618.1"/>
    </source>
</evidence>
<feature type="region of interest" description="Disordered" evidence="1">
    <location>
        <begin position="31"/>
        <end position="101"/>
    </location>
</feature>
<gene>
    <name evidence="3" type="ORF">CKO28_26870</name>
</gene>
<reference evidence="3 4" key="1">
    <citation type="journal article" date="2020" name="Microorganisms">
        <title>Osmotic Adaptation and Compatible Solute Biosynthesis of Phototrophic Bacteria as Revealed from Genome Analyses.</title>
        <authorList>
            <person name="Imhoff J.F."/>
            <person name="Rahn T."/>
            <person name="Kunzel S."/>
            <person name="Keller A."/>
            <person name="Neulinger S.C."/>
        </authorList>
    </citation>
    <scope>NUCLEOTIDE SEQUENCE [LARGE SCALE GENOMIC DNA]</scope>
    <source>
        <strain evidence="3 4">DSM 9895</strain>
    </source>
</reference>
<feature type="domain" description="Transposase IS66 central" evidence="2">
    <location>
        <begin position="151"/>
        <end position="397"/>
    </location>
</feature>
<keyword evidence="4" id="KW-1185">Reference proteome</keyword>
<sequence length="438" mass="48460">MSRREELKQYSKDELIDYILALEKRIAAIEARLNQPRKTSQNSSRAPSQDEKPNKPRRRKAGKTGKGGQGQARSLEPNPDRTVAAPANNCPSCGGHVGPEHQTLKDRYDRIEIPPVRPDVTRVHQYQGECPCCGERFAATPPDGLKPGSPFGRSVEEKVIYLHTIHAISYQRLSALMLDMFGVSISEGTIANILARAKEQVDAAVADITAELRQAGVIGCDETGARVAGQKYWQWVFGCATAVLHKVAPSRGKAVVREVLGEHVPEVWVSDRFAAQTGHGESRQLCLAHLLRDAQYAIDAGDTVFAPPLKDLLLRAVDIARRREDLQKSTLYQYRCRLDRDLDELVTRPSDSRAGEKLRGQIRRVRCELFVCVTNPGVPATNNASERYLRPAVIFRNYAEPTIMRSVDRKRANQGEIGAGQLRITRARMTPGTAGAAG</sequence>
<dbReference type="InterPro" id="IPR052344">
    <property type="entry name" value="Transposase-related"/>
</dbReference>
<feature type="compositionally biased region" description="Polar residues" evidence="1">
    <location>
        <begin position="36"/>
        <end position="47"/>
    </location>
</feature>
<dbReference type="PANTHER" id="PTHR33678:SF2">
    <property type="match status" value="1"/>
</dbReference>
<dbReference type="EMBL" id="NRRL01000252">
    <property type="protein sequence ID" value="MBK1671618.1"/>
    <property type="molecule type" value="Genomic_DNA"/>
</dbReference>
<feature type="non-terminal residue" evidence="3">
    <location>
        <position position="438"/>
    </location>
</feature>
<proteinExistence type="predicted"/>
<dbReference type="RefSeq" id="WP_200344711.1">
    <property type="nucleotide sequence ID" value="NZ_NRRL01000252.1"/>
</dbReference>
<evidence type="ECO:0000313" key="4">
    <source>
        <dbReference type="Proteomes" id="UP001296873"/>
    </source>
</evidence>
<evidence type="ECO:0000256" key="1">
    <source>
        <dbReference type="SAM" id="MobiDB-lite"/>
    </source>
</evidence>
<organism evidence="3 4">
    <name type="scientific">Rhodovibrio sodomensis</name>
    <dbReference type="NCBI Taxonomy" id="1088"/>
    <lineage>
        <taxon>Bacteria</taxon>
        <taxon>Pseudomonadati</taxon>
        <taxon>Pseudomonadota</taxon>
        <taxon>Alphaproteobacteria</taxon>
        <taxon>Rhodospirillales</taxon>
        <taxon>Rhodovibrionaceae</taxon>
        <taxon>Rhodovibrio</taxon>
    </lineage>
</organism>
<dbReference type="PANTHER" id="PTHR33678">
    <property type="entry name" value="BLL1576 PROTEIN"/>
    <property type="match status" value="1"/>
</dbReference>
<dbReference type="NCBIfam" id="NF033517">
    <property type="entry name" value="transpos_IS66"/>
    <property type="match status" value="1"/>
</dbReference>
<evidence type="ECO:0000259" key="2">
    <source>
        <dbReference type="Pfam" id="PF03050"/>
    </source>
</evidence>
<dbReference type="Proteomes" id="UP001296873">
    <property type="component" value="Unassembled WGS sequence"/>
</dbReference>
<protein>
    <recommendedName>
        <fullName evidence="2">Transposase IS66 central domain-containing protein</fullName>
    </recommendedName>
</protein>
<name>A0ABS1DPG7_9PROT</name>
<accession>A0ABS1DPG7</accession>
<dbReference type="InterPro" id="IPR004291">
    <property type="entry name" value="Transposase_IS66_central"/>
</dbReference>
<comment type="caution">
    <text evidence="3">The sequence shown here is derived from an EMBL/GenBank/DDBJ whole genome shotgun (WGS) entry which is preliminary data.</text>
</comment>